<feature type="chain" id="PRO_5046291462" evidence="1">
    <location>
        <begin position="28"/>
        <end position="381"/>
    </location>
</feature>
<protein>
    <submittedName>
        <fullName evidence="2">Uncharacterized protein</fullName>
    </submittedName>
</protein>
<sequence length="381" mass="40398">MRSAVKALFFVGAGMLLPTGMASPALASWQASNDGQGLISAQACVDSSVQCARLQCLAMPGGGVYWYIDAPEPGYSAESAAVTWTIDAHSFTPLEMAKAGPAEGGMQSYEAAFDQAEHQTLVEALKSGNQLTVSSDQFASITISLRGSGNALTQTLVDCPLTGAEDWESESIPMATAHSSPMQAVEAMMKAQACKATESEIFNVILDSGFGTWEANNSVVAWAEADLIILIDKTDGVHRYRLPECKAKVQTPQQSNLVDTSYPDAIISALDEFAQACGVLNRDDVFVPEALASKDINGDGSPDYILDFKKLFCGGGQNMFCGAQMCELAVYASHGSGYVSERYLGFGAYFSDDAILAPCAGTSTPATIRYVEGSLIRDLCQ</sequence>
<keyword evidence="3" id="KW-1185">Reference proteome</keyword>
<proteinExistence type="predicted"/>
<evidence type="ECO:0000313" key="2">
    <source>
        <dbReference type="EMBL" id="WWT33144.1"/>
    </source>
</evidence>
<evidence type="ECO:0000313" key="3">
    <source>
        <dbReference type="Proteomes" id="UP001369958"/>
    </source>
</evidence>
<dbReference type="RefSeq" id="WP_338608567.1">
    <property type="nucleotide sequence ID" value="NZ_CP146275.1"/>
</dbReference>
<evidence type="ECO:0000256" key="1">
    <source>
        <dbReference type="SAM" id="SignalP"/>
    </source>
</evidence>
<dbReference type="EMBL" id="CP146275">
    <property type="protein sequence ID" value="WWT33144.1"/>
    <property type="molecule type" value="Genomic_DNA"/>
</dbReference>
<keyword evidence="1" id="KW-0732">Signal</keyword>
<organism evidence="2 3">
    <name type="scientific">Pelagibacterium nitratireducens</name>
    <dbReference type="NCBI Taxonomy" id="1046114"/>
    <lineage>
        <taxon>Bacteria</taxon>
        <taxon>Pseudomonadati</taxon>
        <taxon>Pseudomonadota</taxon>
        <taxon>Alphaproteobacteria</taxon>
        <taxon>Hyphomicrobiales</taxon>
        <taxon>Devosiaceae</taxon>
        <taxon>Pelagibacterium</taxon>
    </lineage>
</organism>
<dbReference type="Proteomes" id="UP001369958">
    <property type="component" value="Chromosome"/>
</dbReference>
<feature type="signal peptide" evidence="1">
    <location>
        <begin position="1"/>
        <end position="27"/>
    </location>
</feature>
<accession>A0ABZ2I4K6</accession>
<gene>
    <name evidence="2" type="ORF">V6617_01315</name>
</gene>
<name>A0ABZ2I4K6_9HYPH</name>
<reference evidence="2 3" key="1">
    <citation type="submission" date="2024-02" db="EMBL/GenBank/DDBJ databases">
        <title>Complete genome sequence of Pelagibacterium nitratireducens ZH15.</title>
        <authorList>
            <person name="Zhao L.H."/>
        </authorList>
    </citation>
    <scope>NUCLEOTIDE SEQUENCE [LARGE SCALE GENOMIC DNA]</scope>
    <source>
        <strain evidence="2 3">ZH15</strain>
    </source>
</reference>